<gene>
    <name evidence="4" type="ORF">BQ2448_5297</name>
</gene>
<dbReference type="PROSITE" id="PS50181">
    <property type="entry name" value="FBOX"/>
    <property type="match status" value="1"/>
</dbReference>
<keyword evidence="5" id="KW-1185">Reference proteome</keyword>
<feature type="compositionally biased region" description="Polar residues" evidence="1">
    <location>
        <begin position="1"/>
        <end position="16"/>
    </location>
</feature>
<dbReference type="SUPFAM" id="SSF52047">
    <property type="entry name" value="RNI-like"/>
    <property type="match status" value="1"/>
</dbReference>
<dbReference type="Gene3D" id="1.20.1280.50">
    <property type="match status" value="1"/>
</dbReference>
<dbReference type="InterPro" id="IPR011990">
    <property type="entry name" value="TPR-like_helical_dom_sf"/>
</dbReference>
<feature type="region of interest" description="Disordered" evidence="1">
    <location>
        <begin position="1"/>
        <end position="20"/>
    </location>
</feature>
<feature type="region of interest" description="Disordered" evidence="1">
    <location>
        <begin position="179"/>
        <end position="274"/>
    </location>
</feature>
<name>A0A238F9D8_9BASI</name>
<evidence type="ECO:0000313" key="5">
    <source>
        <dbReference type="Proteomes" id="UP000198372"/>
    </source>
</evidence>
<dbReference type="AlphaFoldDB" id="A0A238F9D8"/>
<feature type="region of interest" description="Disordered" evidence="1">
    <location>
        <begin position="79"/>
        <end position="100"/>
    </location>
</feature>
<evidence type="ECO:0000256" key="1">
    <source>
        <dbReference type="SAM" id="MobiDB-lite"/>
    </source>
</evidence>
<feature type="region of interest" description="Disordered" evidence="1">
    <location>
        <begin position="343"/>
        <end position="411"/>
    </location>
</feature>
<feature type="compositionally biased region" description="Basic and acidic residues" evidence="1">
    <location>
        <begin position="202"/>
        <end position="214"/>
    </location>
</feature>
<dbReference type="Gene3D" id="3.80.10.10">
    <property type="entry name" value="Ribonuclease Inhibitor"/>
    <property type="match status" value="1"/>
</dbReference>
<dbReference type="STRING" id="269621.A0A238F9D8"/>
<feature type="domain" description="F-box" evidence="3">
    <location>
        <begin position="598"/>
        <end position="656"/>
    </location>
</feature>
<evidence type="ECO:0000256" key="2">
    <source>
        <dbReference type="SAM" id="Phobius"/>
    </source>
</evidence>
<evidence type="ECO:0000259" key="3">
    <source>
        <dbReference type="PROSITE" id="PS50181"/>
    </source>
</evidence>
<feature type="compositionally biased region" description="Polar residues" evidence="1">
    <location>
        <begin position="353"/>
        <end position="367"/>
    </location>
</feature>
<feature type="compositionally biased region" description="Low complexity" evidence="1">
    <location>
        <begin position="343"/>
        <end position="352"/>
    </location>
</feature>
<dbReference type="OrthoDB" id="2423701at2759"/>
<keyword evidence="2" id="KW-0812">Transmembrane</keyword>
<feature type="compositionally biased region" description="Basic and acidic residues" evidence="1">
    <location>
        <begin position="183"/>
        <end position="195"/>
    </location>
</feature>
<feature type="transmembrane region" description="Helical" evidence="2">
    <location>
        <begin position="42"/>
        <end position="63"/>
    </location>
</feature>
<feature type="compositionally biased region" description="Basic residues" evidence="1">
    <location>
        <begin position="257"/>
        <end position="271"/>
    </location>
</feature>
<dbReference type="InterPro" id="IPR001810">
    <property type="entry name" value="F-box_dom"/>
</dbReference>
<dbReference type="InterPro" id="IPR019734">
    <property type="entry name" value="TPR_rpt"/>
</dbReference>
<proteinExistence type="predicted"/>
<feature type="compositionally biased region" description="Polar residues" evidence="1">
    <location>
        <begin position="238"/>
        <end position="254"/>
    </location>
</feature>
<accession>A0A238F9D8</accession>
<sequence>MARLQSSRPTSHSTARAPQRAPAWWNIPRNAATGFVAMHRPVTFALSLVWSLLCFAVSALFSLTHLPPPTAPAICASVSSPELHSRARPRRRPPPTPILTLSPAALASLEQASHDFPSSPISTPTTSSTTVAPFAVERSTAAATLHSNRIGLLFRQRPRRAGSLAVDAFDRHVLGDVEESEEDYHNRLSQDHSDRYSLSSDHTFDTEDGSDHASHGSGSLTSDGGASDPSEEEKPANQAETLGSSSHTKRSNNPMHWFRRRSSTKGNRRPRSCKDCVGDVDEQGLPSKGTFSPCKHPVVPFLPSLRLSERHPDSVSFLETGSHSSELHVDSLGARTDSTLVTTSSTLSSATSNETGPQTISALPSANTRRRGLSHLFRRSPSPRSRSPSSKPPLGSPSNTPPISPTMIPSIHSSRKTDLGLASLDSDVPILHSSMAVATGSNQTSLLSCSPVSLRLRYTSRGPSVDRMPAGEAAISFRYGAEAYLAGSYEASIELFTAAIAQDENSPKLYDARAKAFDKAGRPRDALKDAKRVIELLPESTRGYELASRLLKGTGMFAQAQKMLVVALTKCPTGSKLVLAIKEELKQVRELANKLDVPSAITNLPAELLVHIVAMVCNLEATKPSPNPTNPAIVASRVCHQWRTVVNDAPMLWNSLHLDCEKWGTQTVRKTKYWAARSTGRIPDGPNEASLSLGKRRGHGIASLTLLALDHITPANLARILATFDEYDAAPTLVNFACTWKKPSRSDQAQAQLNRLIHYLVKNSAKSLRSLLLHTPSTMLKIGFSLPRFCHTFTALEEINLRGTRGDNIIILEVASHLLPLYADEVEWSPTPIRTLISDQVAWELRFLTPGTATPECIPTDFPHLARLEYTGLPAPGEAWHLFPTPGLRHLKICGSTSVRPPDESSVDLERAFVSLESLTLLSTRGFGLWLLNLMTVQNKTYDALRSVRISPLTVSTSILSLFGGDVAPQLEVLRLASSNANELYPVDLPTSFPKLKQLELSNSAWVKNEHLVSLANSAPLLKGLRLDHIENKISRGVMEVVKKRWEGLNELDLTGCSGIEVDAVEWVRQFWPQGRQVVKFSFSVHNDKNGGRKAWRQSGT</sequence>
<dbReference type="EMBL" id="FMSP01000002">
    <property type="protein sequence ID" value="SCV67686.1"/>
    <property type="molecule type" value="Genomic_DNA"/>
</dbReference>
<keyword evidence="2" id="KW-1133">Transmembrane helix</keyword>
<organism evidence="4 5">
    <name type="scientific">Microbotryum intermedium</name>
    <dbReference type="NCBI Taxonomy" id="269621"/>
    <lineage>
        <taxon>Eukaryota</taxon>
        <taxon>Fungi</taxon>
        <taxon>Dikarya</taxon>
        <taxon>Basidiomycota</taxon>
        <taxon>Pucciniomycotina</taxon>
        <taxon>Microbotryomycetes</taxon>
        <taxon>Microbotryales</taxon>
        <taxon>Microbotryaceae</taxon>
        <taxon>Microbotryum</taxon>
    </lineage>
</organism>
<feature type="compositionally biased region" description="Low complexity" evidence="1">
    <location>
        <begin position="379"/>
        <end position="389"/>
    </location>
</feature>
<keyword evidence="2" id="KW-0472">Membrane</keyword>
<dbReference type="SMART" id="SM00028">
    <property type="entry name" value="TPR"/>
    <property type="match status" value="2"/>
</dbReference>
<dbReference type="Gene3D" id="1.25.40.10">
    <property type="entry name" value="Tetratricopeptide repeat domain"/>
    <property type="match status" value="1"/>
</dbReference>
<evidence type="ECO:0000313" key="4">
    <source>
        <dbReference type="EMBL" id="SCV67686.1"/>
    </source>
</evidence>
<reference evidence="5" key="1">
    <citation type="submission" date="2016-09" db="EMBL/GenBank/DDBJ databases">
        <authorList>
            <person name="Jeantristanb JTB J.-T."/>
            <person name="Ricardo R."/>
        </authorList>
    </citation>
    <scope>NUCLEOTIDE SEQUENCE [LARGE SCALE GENOMIC DNA]</scope>
</reference>
<protein>
    <submittedName>
        <fullName evidence="4">BQ2448_5297 protein</fullName>
    </submittedName>
</protein>
<dbReference type="InterPro" id="IPR032675">
    <property type="entry name" value="LRR_dom_sf"/>
</dbReference>
<dbReference type="SUPFAM" id="SSF48452">
    <property type="entry name" value="TPR-like"/>
    <property type="match status" value="1"/>
</dbReference>
<feature type="compositionally biased region" description="Pro residues" evidence="1">
    <location>
        <begin position="390"/>
        <end position="404"/>
    </location>
</feature>
<feature type="compositionally biased region" description="Basic residues" evidence="1">
    <location>
        <begin position="368"/>
        <end position="378"/>
    </location>
</feature>
<dbReference type="PANTHER" id="PTHR38926">
    <property type="entry name" value="F-BOX DOMAIN CONTAINING PROTEIN, EXPRESSED"/>
    <property type="match status" value="1"/>
</dbReference>
<dbReference type="Proteomes" id="UP000198372">
    <property type="component" value="Unassembled WGS sequence"/>
</dbReference>
<dbReference type="PANTHER" id="PTHR38926:SF5">
    <property type="entry name" value="F-BOX AND LEUCINE-RICH REPEAT PROTEIN 6"/>
    <property type="match status" value="1"/>
</dbReference>